<dbReference type="InterPro" id="IPR016170">
    <property type="entry name" value="Cytok_DH_C_sf"/>
</dbReference>
<dbReference type="Gene3D" id="3.40.462.10">
    <property type="entry name" value="FAD-linked oxidases, C-terminal domain"/>
    <property type="match status" value="1"/>
</dbReference>
<gene>
    <name evidence="5" type="ORF">IHE29_06415</name>
</gene>
<dbReference type="Gene3D" id="3.30.43.10">
    <property type="entry name" value="Uridine Diphospho-n-acetylenolpyruvylglucosamine Reductase, domain 2"/>
    <property type="match status" value="1"/>
</dbReference>
<accession>A0ABZ2PVR1</accession>
<dbReference type="Pfam" id="PF09129">
    <property type="entry name" value="Chol_subst-bind"/>
    <property type="match status" value="1"/>
</dbReference>
<keyword evidence="1" id="KW-0285">Flavoprotein</keyword>
<protein>
    <submittedName>
        <fullName evidence="5">FAD-binding protein</fullName>
    </submittedName>
</protein>
<dbReference type="InterPro" id="IPR015213">
    <property type="entry name" value="Cholesterol_OX_subst-bd"/>
</dbReference>
<dbReference type="SUPFAM" id="SSF56176">
    <property type="entry name" value="FAD-binding/transporter-associated domain-like"/>
    <property type="match status" value="1"/>
</dbReference>
<dbReference type="InterPro" id="IPR016164">
    <property type="entry name" value="FAD-linked_Oxase-like_C"/>
</dbReference>
<evidence type="ECO:0000256" key="1">
    <source>
        <dbReference type="ARBA" id="ARBA00022630"/>
    </source>
</evidence>
<dbReference type="EMBL" id="CP062176">
    <property type="protein sequence ID" value="WXK38932.1"/>
    <property type="molecule type" value="Genomic_DNA"/>
</dbReference>
<dbReference type="SUPFAM" id="SSF55103">
    <property type="entry name" value="FAD-linked oxidases, C-terminal domain"/>
    <property type="match status" value="2"/>
</dbReference>
<evidence type="ECO:0000313" key="5">
    <source>
        <dbReference type="EMBL" id="WXK38932.1"/>
    </source>
</evidence>
<keyword evidence="2" id="KW-0274">FAD</keyword>
<organism evidence="5 6">
    <name type="scientific">Mycetohabitans rhizoxinica</name>
    <dbReference type="NCBI Taxonomy" id="412963"/>
    <lineage>
        <taxon>Bacteria</taxon>
        <taxon>Pseudomonadati</taxon>
        <taxon>Pseudomonadota</taxon>
        <taxon>Betaproteobacteria</taxon>
        <taxon>Burkholderiales</taxon>
        <taxon>Burkholderiaceae</taxon>
        <taxon>Mycetohabitans</taxon>
    </lineage>
</organism>
<dbReference type="Proteomes" id="UP001493153">
    <property type="component" value="Chromosome"/>
</dbReference>
<reference evidence="5 6" key="1">
    <citation type="submission" date="2020-09" db="EMBL/GenBank/DDBJ databases">
        <title>Genome sequences of Mycetohabitans spp.</title>
        <authorList>
            <person name="Carter M.E."/>
            <person name="Carpenter S.C.D."/>
            <person name="Bogdanove A.J."/>
        </authorList>
    </citation>
    <scope>NUCLEOTIDE SEQUENCE [LARGE SCALE GENOMIC DNA]</scope>
    <source>
        <strain evidence="5 6">B12</strain>
    </source>
</reference>
<evidence type="ECO:0000259" key="4">
    <source>
        <dbReference type="PROSITE" id="PS51387"/>
    </source>
</evidence>
<dbReference type="Gene3D" id="1.10.45.10">
    <property type="entry name" value="Vanillyl-alcohol Oxidase, Chain A, domain 4"/>
    <property type="match status" value="1"/>
</dbReference>
<dbReference type="InterPro" id="IPR016166">
    <property type="entry name" value="FAD-bd_PCMH"/>
</dbReference>
<dbReference type="InterPro" id="IPR016167">
    <property type="entry name" value="FAD-bd_PCMH_sub1"/>
</dbReference>
<dbReference type="InterPro" id="IPR036318">
    <property type="entry name" value="FAD-bd_PCMH-like_sf"/>
</dbReference>
<dbReference type="InterPro" id="IPR016171">
    <property type="entry name" value="Vanillyl_alc_oxidase_C-sub2"/>
</dbReference>
<dbReference type="PANTHER" id="PTHR43762:SF1">
    <property type="entry name" value="D-ARABINONO-1,4-LACTONE OXIDASE"/>
    <property type="match status" value="1"/>
</dbReference>
<dbReference type="Pfam" id="PF01565">
    <property type="entry name" value="FAD_binding_4"/>
    <property type="match status" value="1"/>
</dbReference>
<proteinExistence type="predicted"/>
<dbReference type="InterPro" id="IPR006094">
    <property type="entry name" value="Oxid_FAD_bind_N"/>
</dbReference>
<dbReference type="RefSeq" id="WP_338911489.1">
    <property type="nucleotide sequence ID" value="NZ_CP062176.1"/>
</dbReference>
<feature type="domain" description="FAD-binding PCMH-type" evidence="4">
    <location>
        <begin position="68"/>
        <end position="260"/>
    </location>
</feature>
<name>A0ABZ2PVR1_9BURK</name>
<feature type="transmembrane region" description="Helical" evidence="3">
    <location>
        <begin position="21"/>
        <end position="38"/>
    </location>
</feature>
<dbReference type="InterPro" id="IPR006311">
    <property type="entry name" value="TAT_signal"/>
</dbReference>
<dbReference type="PANTHER" id="PTHR43762">
    <property type="entry name" value="L-GULONOLACTONE OXIDASE"/>
    <property type="match status" value="1"/>
</dbReference>
<dbReference type="InterPro" id="IPR010031">
    <property type="entry name" value="FAD_lactone_oxidase-like"/>
</dbReference>
<keyword evidence="3" id="KW-0472">Membrane</keyword>
<dbReference type="InterPro" id="IPR016169">
    <property type="entry name" value="FAD-bd_PCMH_sub2"/>
</dbReference>
<evidence type="ECO:0000256" key="3">
    <source>
        <dbReference type="SAM" id="Phobius"/>
    </source>
</evidence>
<dbReference type="PROSITE" id="PS51387">
    <property type="entry name" value="FAD_PCMH"/>
    <property type="match status" value="1"/>
</dbReference>
<evidence type="ECO:0000256" key="2">
    <source>
        <dbReference type="ARBA" id="ARBA00022827"/>
    </source>
</evidence>
<keyword evidence="3" id="KW-1133">Transmembrane helix</keyword>
<keyword evidence="6" id="KW-1185">Reference proteome</keyword>
<keyword evidence="3" id="KW-0812">Transmembrane</keyword>
<evidence type="ECO:0000313" key="6">
    <source>
        <dbReference type="Proteomes" id="UP001493153"/>
    </source>
</evidence>
<dbReference type="Gene3D" id="3.30.465.10">
    <property type="match status" value="1"/>
</dbReference>
<sequence length="609" mass="68269">MKKDFKKKGFTSSRRKFISDMAMLSASGIVTGGWSPIFQISANASEMLVNFPIGIPIYQQAYENWSGEIFVDKVWTAAPKTPSDIVSIVNWARSNDYKIRPRGYMHNWSPLIMNSDSKASSVVLLDMTKNLNAVSIDTASKPARVTAQTGVSMETLLEKLEAEGLGMTAVPAPGDITLGGALAIGAHGTAVPAKGEKLLSGHTYGSLSNLILSLSAVVYDEAKREYILRTFSREEADISAFLTHIGRACIVEVTMQVGKNQRLRCRSYVNIPADELFAKPIISKRTTGSFRDKISARELFTKTGTSKRTIESFLDKSGRIEIIWFPFTSNPWLKVWSIKPNKPLFSRTVTKANNYPFSDWIPTELSDLIKRIVIDNEVTITPHFGQKQLAITTAGLITTHSLDIWGWSRNVLQYIRPSTLHVTANGYAVVTSRANVQRVISEFVENYQERINAYQEQSQYPINGPLEIRVSGLDNPNDVSPNSVTAALSMLKPRLDRPDWNIAVWFDILTLPGTPHANKFYRETEQWMLSNYAGSYATMRPEWSKGWAYTDSSAWEDYTTISTTIPNIYREGQIDQEKDWDKAIRTLNKYDPNRIFSSALLDKLLPSGV</sequence>
<dbReference type="PROSITE" id="PS51318">
    <property type="entry name" value="TAT"/>
    <property type="match status" value="1"/>
</dbReference>